<evidence type="ECO:0000313" key="2">
    <source>
        <dbReference type="WBParaSite" id="ACRNAN_scaffold466.g29678.t1"/>
    </source>
</evidence>
<accession>A0A914E0A6</accession>
<proteinExistence type="predicted"/>
<keyword evidence="1" id="KW-1185">Reference proteome</keyword>
<reference evidence="2" key="1">
    <citation type="submission" date="2022-11" db="UniProtKB">
        <authorList>
            <consortium name="WormBaseParasite"/>
        </authorList>
    </citation>
    <scope>IDENTIFICATION</scope>
</reference>
<name>A0A914E0A6_9BILA</name>
<sequence>MSQLVCRWWNDLVLKGTNQLPLRTIEKLCYGFSQTNPYKNNSRWGYQYCIGLLRDPLTPKIRNNGLKSCVFRNFHAYLADDKFYKKLENFVKDYGKKIKVEEVKFVLPEQGKEIIETRLEEIRQIWDKFLVGDRLQLVLGEPSEDAMEDMVDARSFSYLLTKPALVNMPVPHPKIEIICNDEQYHGEYDLYEYNENVMMKFLSGIHFPEGLKVALTLKHHTWNRNFGAALARLFLEHDNPEKMVCPIITKEYVGYEHVWLTLQYFRSRNLPHRSKRSSTITTYEAERKDGWVFVMDYYSKRYPQNTEFLKFSFRSPRKDVDGSEGDSGALNQRLRGLLDQNQIIELD</sequence>
<dbReference type="Proteomes" id="UP000887540">
    <property type="component" value="Unplaced"/>
</dbReference>
<organism evidence="1 2">
    <name type="scientific">Acrobeloides nanus</name>
    <dbReference type="NCBI Taxonomy" id="290746"/>
    <lineage>
        <taxon>Eukaryota</taxon>
        <taxon>Metazoa</taxon>
        <taxon>Ecdysozoa</taxon>
        <taxon>Nematoda</taxon>
        <taxon>Chromadorea</taxon>
        <taxon>Rhabditida</taxon>
        <taxon>Tylenchina</taxon>
        <taxon>Cephalobomorpha</taxon>
        <taxon>Cephaloboidea</taxon>
        <taxon>Cephalobidae</taxon>
        <taxon>Acrobeloides</taxon>
    </lineage>
</organism>
<evidence type="ECO:0000313" key="1">
    <source>
        <dbReference type="Proteomes" id="UP000887540"/>
    </source>
</evidence>
<dbReference type="AlphaFoldDB" id="A0A914E0A6"/>
<dbReference type="WBParaSite" id="ACRNAN_scaffold466.g29678.t1">
    <property type="protein sequence ID" value="ACRNAN_scaffold466.g29678.t1"/>
    <property type="gene ID" value="ACRNAN_scaffold466.g29678"/>
</dbReference>
<protein>
    <submittedName>
        <fullName evidence="2">Uncharacterized protein</fullName>
    </submittedName>
</protein>